<keyword evidence="1" id="KW-1185">Reference proteome</keyword>
<dbReference type="AlphaFoldDB" id="A0AAF3ET38"/>
<dbReference type="WBParaSite" id="MBELARI_LOCUS16987">
    <property type="protein sequence ID" value="MBELARI_LOCUS16987"/>
    <property type="gene ID" value="MBELARI_LOCUS16987"/>
</dbReference>
<organism evidence="1 2">
    <name type="scientific">Mesorhabditis belari</name>
    <dbReference type="NCBI Taxonomy" id="2138241"/>
    <lineage>
        <taxon>Eukaryota</taxon>
        <taxon>Metazoa</taxon>
        <taxon>Ecdysozoa</taxon>
        <taxon>Nematoda</taxon>
        <taxon>Chromadorea</taxon>
        <taxon>Rhabditida</taxon>
        <taxon>Rhabditina</taxon>
        <taxon>Rhabditomorpha</taxon>
        <taxon>Rhabditoidea</taxon>
        <taxon>Rhabditidae</taxon>
        <taxon>Mesorhabditinae</taxon>
        <taxon>Mesorhabditis</taxon>
    </lineage>
</organism>
<sequence>MFSRTGHVVKFHYNCGRKSAHRFYEAEFALFHQLTAFSGTTKPYPKGEQRKKACLKSLTEVKLETIASLPSNPEAILLGIDYPDGTPMQRL</sequence>
<reference evidence="2" key="1">
    <citation type="submission" date="2024-02" db="UniProtKB">
        <authorList>
            <consortium name="WormBaseParasite"/>
        </authorList>
    </citation>
    <scope>IDENTIFICATION</scope>
</reference>
<proteinExistence type="predicted"/>
<evidence type="ECO:0000313" key="2">
    <source>
        <dbReference type="WBParaSite" id="MBELARI_LOCUS16987"/>
    </source>
</evidence>
<accession>A0AAF3ET38</accession>
<name>A0AAF3ET38_9BILA</name>
<dbReference type="Gene3D" id="3.30.1010.10">
    <property type="entry name" value="Phosphatidylinositol 3-kinase Catalytic Subunit, Chain A, domain 4"/>
    <property type="match status" value="1"/>
</dbReference>
<evidence type="ECO:0000313" key="1">
    <source>
        <dbReference type="Proteomes" id="UP000887575"/>
    </source>
</evidence>
<dbReference type="Proteomes" id="UP000887575">
    <property type="component" value="Unassembled WGS sequence"/>
</dbReference>
<protein>
    <submittedName>
        <fullName evidence="2">Uncharacterized protein</fullName>
    </submittedName>
</protein>